<feature type="transmembrane region" description="Helical" evidence="2">
    <location>
        <begin position="960"/>
        <end position="979"/>
    </location>
</feature>
<proteinExistence type="predicted"/>
<dbReference type="Gene3D" id="1.20.1640.10">
    <property type="entry name" value="Multidrug efflux transporter AcrB transmembrane domain"/>
    <property type="match status" value="2"/>
</dbReference>
<dbReference type="SUPFAM" id="SSF82693">
    <property type="entry name" value="Multidrug efflux transporter AcrB pore domain, PN1, PN2, PC1 and PC2 subdomains"/>
    <property type="match status" value="2"/>
</dbReference>
<reference evidence="3 4" key="1">
    <citation type="submission" date="2018-01" db="EMBL/GenBank/DDBJ databases">
        <title>G. obscuriglobus.</title>
        <authorList>
            <person name="Franke J."/>
            <person name="Blomberg W."/>
            <person name="Selmecki A."/>
        </authorList>
    </citation>
    <scope>NUCLEOTIDE SEQUENCE [LARGE SCALE GENOMIC DNA]</scope>
    <source>
        <strain evidence="3 4">DSM 5831</strain>
    </source>
</reference>
<feature type="transmembrane region" description="Helical" evidence="2">
    <location>
        <begin position="393"/>
        <end position="414"/>
    </location>
</feature>
<dbReference type="InterPro" id="IPR001036">
    <property type="entry name" value="Acrflvin-R"/>
</dbReference>
<feature type="transmembrane region" description="Helical" evidence="2">
    <location>
        <begin position="858"/>
        <end position="878"/>
    </location>
</feature>
<organism evidence="3 4">
    <name type="scientific">Gemmata obscuriglobus</name>
    <dbReference type="NCBI Taxonomy" id="114"/>
    <lineage>
        <taxon>Bacteria</taxon>
        <taxon>Pseudomonadati</taxon>
        <taxon>Planctomycetota</taxon>
        <taxon>Planctomycetia</taxon>
        <taxon>Gemmatales</taxon>
        <taxon>Gemmataceae</taxon>
        <taxon>Gemmata</taxon>
    </lineage>
</organism>
<dbReference type="KEGG" id="gog:C1280_21920"/>
<dbReference type="Pfam" id="PF00873">
    <property type="entry name" value="ACR_tran"/>
    <property type="match status" value="1"/>
</dbReference>
<feature type="transmembrane region" description="Helical" evidence="2">
    <location>
        <begin position="434"/>
        <end position="453"/>
    </location>
</feature>
<dbReference type="Gene3D" id="3.30.70.1440">
    <property type="entry name" value="Multidrug efflux transporter AcrB pore domain"/>
    <property type="match status" value="1"/>
</dbReference>
<evidence type="ECO:0000256" key="1">
    <source>
        <dbReference type="SAM" id="MobiDB-lite"/>
    </source>
</evidence>
<feature type="transmembrane region" description="Helical" evidence="2">
    <location>
        <begin position="16"/>
        <end position="33"/>
    </location>
</feature>
<feature type="transmembrane region" description="Helical" evidence="2">
    <location>
        <begin position="985"/>
        <end position="1009"/>
    </location>
</feature>
<keyword evidence="2" id="KW-0812">Transmembrane</keyword>
<feature type="compositionally biased region" description="Low complexity" evidence="1">
    <location>
        <begin position="1028"/>
        <end position="1042"/>
    </location>
</feature>
<dbReference type="RefSeq" id="WP_010033895.1">
    <property type="nucleotide sequence ID" value="NZ_CP025958.1"/>
</dbReference>
<dbReference type="Gene3D" id="3.30.70.1430">
    <property type="entry name" value="Multidrug efflux transporter AcrB pore domain"/>
    <property type="match status" value="2"/>
</dbReference>
<keyword evidence="2" id="KW-1133">Transmembrane helix</keyword>
<keyword evidence="4" id="KW-1185">Reference proteome</keyword>
<dbReference type="SUPFAM" id="SSF82714">
    <property type="entry name" value="Multidrug efflux transporter AcrB TolC docking domain, DN and DC subdomains"/>
    <property type="match status" value="2"/>
</dbReference>
<dbReference type="GO" id="GO:0042910">
    <property type="term" value="F:xenobiotic transmembrane transporter activity"/>
    <property type="evidence" value="ECO:0007669"/>
    <property type="project" value="TreeGrafter"/>
</dbReference>
<dbReference type="SUPFAM" id="SSF82866">
    <property type="entry name" value="Multidrug efflux transporter AcrB transmembrane domain"/>
    <property type="match status" value="2"/>
</dbReference>
<dbReference type="OrthoDB" id="9757876at2"/>
<dbReference type="EMBL" id="CP025958">
    <property type="protein sequence ID" value="AWM39379.1"/>
    <property type="molecule type" value="Genomic_DNA"/>
</dbReference>
<protein>
    <submittedName>
        <fullName evidence="3">Multidrug transporter AcrB</fullName>
    </submittedName>
</protein>
<dbReference type="Proteomes" id="UP000245802">
    <property type="component" value="Chromosome"/>
</dbReference>
<keyword evidence="2" id="KW-0472">Membrane</keyword>
<feature type="transmembrane region" description="Helical" evidence="2">
    <location>
        <begin position="525"/>
        <end position="544"/>
    </location>
</feature>
<dbReference type="PANTHER" id="PTHR32063">
    <property type="match status" value="1"/>
</dbReference>
<dbReference type="Gene3D" id="3.30.2090.10">
    <property type="entry name" value="Multidrug efflux transporter AcrB TolC docking domain, DN and DC subdomains"/>
    <property type="match status" value="2"/>
</dbReference>
<gene>
    <name evidence="3" type="ORF">C1280_21920</name>
</gene>
<evidence type="ECO:0000313" key="4">
    <source>
        <dbReference type="Proteomes" id="UP000245802"/>
    </source>
</evidence>
<feature type="region of interest" description="Disordered" evidence="1">
    <location>
        <begin position="1020"/>
        <end position="1042"/>
    </location>
</feature>
<name>A0A2Z3GY14_9BACT</name>
<accession>A0A2Z3GY14</accession>
<feature type="transmembrane region" description="Helical" evidence="2">
    <location>
        <begin position="465"/>
        <end position="487"/>
    </location>
</feature>
<dbReference type="PRINTS" id="PR00702">
    <property type="entry name" value="ACRIFLAVINRP"/>
</dbReference>
<dbReference type="Gene3D" id="3.30.70.1320">
    <property type="entry name" value="Multidrug efflux transporter AcrB pore domain like"/>
    <property type="match status" value="1"/>
</dbReference>
<feature type="transmembrane region" description="Helical" evidence="2">
    <location>
        <begin position="364"/>
        <end position="386"/>
    </location>
</feature>
<feature type="transmembrane region" description="Helical" evidence="2">
    <location>
        <begin position="341"/>
        <end position="358"/>
    </location>
</feature>
<dbReference type="AlphaFoldDB" id="A0A2Z3GY14"/>
<sequence>MSAFNLSRWAVQHPAVVLYLILAAGAAGLYAYLSMGRAEDPSFTIKTMVVTAAWPGATSDEVQRQVADKIEEKLQETPYLDYLRTYSLPGRAVVTVQLRNDTPPKAVPDIWYQVRKKVGDIRHTFPEGVVGPFLDDEYGDVYVAVYALTGADYTPAELKRLAEDARRRLLRVKDVSKVVLVGERPEKVFVEFSHKKLATLGVPPQQVFDSLRRQNAVAPAGSVETPTDRVYVRVEGPFAAVEKVQAVPVHAGGKVFRLGDIAEVRRGYEDPPTFTVRHNGKPAVEVAVAMRAGGNVLTLGRALDAELAGVGADLPAGAAVERVAFQPHVVEESVGEFTRSFVEALVIVLVVSFLSLGWRSGVVVALSVPLVLAGALVVMNAVGMALDRISLGALILALGLLVDDAIIAVEMMVVKMEEGHDRVAAATFAWSNTAFPMLTGTLVTVVGFLPVGFARSAAGEYAGGIFWVVGIALVASWLVAVVFTPYLGVRLLPDYAGRARHDPYHTRMYRLLRRAVTLCVRHPRLVVAVTAVLFVTAGYGMTFVPKQFFPQSSRAELLVEFRLPGGSSFTATEAEVVKMEQVLAGDPDIDHFTAYVGAGPPRFYMALNPDLPDPSFAKFVIQTKDPAARERLRTRLLERVAADDTFALPRVRVVRLEFGPPVGFPVQFRVVGPDPARVREIAHRVRDVMRQNPHARDAQLEWDEPSKVVRLRVDQDRARALGLTPQDVSATLQTLLTGAPVSQYREGIELIDVVARAVPEERLKLDALPDLTIITPAGSAVPLSQVATAAYEQEEPILWRRDRETVLTVRADVADGVQAPDVTAAILTQLRTLKDGLPPGYRIDTGGAVEESQKANEALFAVFPVMIAVMLTLLMVQVQSFKKLFLVFVISPLGLIGAVSALLLFHAPFGFNALLGVIALAGMDMRNSVILIDQIEHDVEHGMSLWDAVIESAVRRARPVVLTAATAILAMIPLTRSVFWGPLAVAIMGGLSVATFLTLGNLPALYVLLFRVKRPTGPLPPTPVEHTAPPAAARSGAAPDPG</sequence>
<dbReference type="PANTHER" id="PTHR32063:SF18">
    <property type="entry name" value="CATION EFFLUX SYSTEM PROTEIN"/>
    <property type="match status" value="1"/>
</dbReference>
<dbReference type="InterPro" id="IPR027463">
    <property type="entry name" value="AcrB_DN_DC_subdom"/>
</dbReference>
<dbReference type="GO" id="GO:0005886">
    <property type="term" value="C:plasma membrane"/>
    <property type="evidence" value="ECO:0007669"/>
    <property type="project" value="TreeGrafter"/>
</dbReference>
<evidence type="ECO:0000256" key="2">
    <source>
        <dbReference type="SAM" id="Phobius"/>
    </source>
</evidence>
<evidence type="ECO:0000313" key="3">
    <source>
        <dbReference type="EMBL" id="AWM39379.1"/>
    </source>
</evidence>